<protein>
    <submittedName>
        <fullName evidence="3">Uncharacterized protein</fullName>
    </submittedName>
</protein>
<evidence type="ECO:0000256" key="1">
    <source>
        <dbReference type="SAM" id="Coils"/>
    </source>
</evidence>
<evidence type="ECO:0000256" key="2">
    <source>
        <dbReference type="SAM" id="MobiDB-lite"/>
    </source>
</evidence>
<dbReference type="Proteomes" id="UP000054561">
    <property type="component" value="Unassembled WGS sequence"/>
</dbReference>
<accession>A0A0D9QQ31</accession>
<proteinExistence type="predicted"/>
<gene>
    <name evidence="3" type="ORF">AK88_01341</name>
</gene>
<sequence length="600" mass="68635">MHRNVKTSGREGTALSFINTKDMSKVGAGKNITQLNLEKCEQASILLDNLSTFDEIGALEEGRCYKDNPANHASLFNWQRGNVQGEKEKSPLRAELTEEDLISDFYKYVGVPGVASGWIPYTKDVPRREENISYFSNMERGEEVPRESYKRGQNITHSQRSDSITAHYNGEIQTACGKEANNVKEKKRTNANKYVFNLRTAKKELIKDKKGSFNNTEKTITYVNKCDRDVINFQKEKKLKEQIRMHEEEKEKIKNSFEDIIKNITEKYETQEEKKKKLITNIYNRYMNMRNEFNKMKSITENVKSENKKFKEEVDRLTANPVERTLLNDYKNKLQKYILLDDFKGNKIQELERQIQSVRTSAEALAKKNASLVEDKKRLLKNSENLKRDNIQLQTDLENARRENQQLRDELFYKDMKMNYLVTILNVLDETILGDGGCREVQRGGVAQRRGATQKGGAIQKMNKKILIKSIVQKIKDINKKMLKQEEMVGTLQSKVGVVEEETCAEVITRNDTHEEGENQNENRKLLEAYFNCNNFILNESARDVTTGENIHAAFFVNGGNAGGKAFNHCTDQLDQVGNDPTADVSVAGADGAEVNNGAQ</sequence>
<dbReference type="AlphaFoldDB" id="A0A0D9QQ31"/>
<feature type="region of interest" description="Disordered" evidence="2">
    <location>
        <begin position="581"/>
        <end position="600"/>
    </location>
</feature>
<feature type="coiled-coil region" evidence="1">
    <location>
        <begin position="236"/>
        <end position="320"/>
    </location>
</feature>
<evidence type="ECO:0000313" key="4">
    <source>
        <dbReference type="Proteomes" id="UP000054561"/>
    </source>
</evidence>
<dbReference type="RefSeq" id="XP_012334399.1">
    <property type="nucleotide sequence ID" value="XM_012478976.1"/>
</dbReference>
<dbReference type="GeneID" id="24266655"/>
<organism evidence="3 4">
    <name type="scientific">Plasmodium fragile</name>
    <dbReference type="NCBI Taxonomy" id="5857"/>
    <lineage>
        <taxon>Eukaryota</taxon>
        <taxon>Sar</taxon>
        <taxon>Alveolata</taxon>
        <taxon>Apicomplexa</taxon>
        <taxon>Aconoidasida</taxon>
        <taxon>Haemosporida</taxon>
        <taxon>Plasmodiidae</taxon>
        <taxon>Plasmodium</taxon>
        <taxon>Plasmodium (Plasmodium)</taxon>
    </lineage>
</organism>
<feature type="coiled-coil region" evidence="1">
    <location>
        <begin position="348"/>
        <end position="410"/>
    </location>
</feature>
<keyword evidence="4" id="KW-1185">Reference proteome</keyword>
<dbReference type="VEuPathDB" id="PlasmoDB:AK88_01341"/>
<name>A0A0D9QQ31_PLAFR</name>
<keyword evidence="1" id="KW-0175">Coiled coil</keyword>
<dbReference type="EMBL" id="KQ001655">
    <property type="protein sequence ID" value="KJP89048.1"/>
    <property type="molecule type" value="Genomic_DNA"/>
</dbReference>
<dbReference type="OMA" id="YMNMRNE"/>
<dbReference type="OrthoDB" id="376497at2759"/>
<evidence type="ECO:0000313" key="3">
    <source>
        <dbReference type="EMBL" id="KJP89048.1"/>
    </source>
</evidence>
<reference evidence="3 4" key="1">
    <citation type="submission" date="2014-03" db="EMBL/GenBank/DDBJ databases">
        <title>The Genome Sequence of Plasmodium fragile nilgiri.</title>
        <authorList>
            <consortium name="The Broad Institute Genomics Platform"/>
            <consortium name="The Broad Institute Genome Sequencing Center for Infectious Disease"/>
            <person name="Neafsey D."/>
            <person name="Duraisingh M."/>
            <person name="Young S.K."/>
            <person name="Zeng Q."/>
            <person name="Gargeya S."/>
            <person name="Abouelleil A."/>
            <person name="Alvarado L."/>
            <person name="Chapman S.B."/>
            <person name="Gainer-Dewar J."/>
            <person name="Goldberg J."/>
            <person name="Griggs A."/>
            <person name="Gujja S."/>
            <person name="Hansen M."/>
            <person name="Howarth C."/>
            <person name="Imamovic A."/>
            <person name="Larimer J."/>
            <person name="Pearson M."/>
            <person name="Poon T.W."/>
            <person name="Priest M."/>
            <person name="Roberts A."/>
            <person name="Saif S."/>
            <person name="Shea T."/>
            <person name="Sykes S."/>
            <person name="Wortman J."/>
            <person name="Nusbaum C."/>
            <person name="Birren B."/>
        </authorList>
    </citation>
    <scope>NUCLEOTIDE SEQUENCE [LARGE SCALE GENOMIC DNA]</scope>
    <source>
        <strain evidence="4">nilgiri</strain>
    </source>
</reference>